<evidence type="ECO:0000313" key="4">
    <source>
        <dbReference type="EMBL" id="ORY13046.1"/>
    </source>
</evidence>
<feature type="compositionally biased region" description="Basic and acidic residues" evidence="1">
    <location>
        <begin position="629"/>
        <end position="681"/>
    </location>
</feature>
<feature type="transmembrane region" description="Helical" evidence="2">
    <location>
        <begin position="492"/>
        <end position="516"/>
    </location>
</feature>
<dbReference type="OrthoDB" id="10251809at2759"/>
<keyword evidence="2" id="KW-0812">Transmembrane</keyword>
<feature type="chain" id="PRO_5012892251" evidence="3">
    <location>
        <begin position="24"/>
        <end position="681"/>
    </location>
</feature>
<keyword evidence="2" id="KW-0472">Membrane</keyword>
<dbReference type="SUPFAM" id="SSF50965">
    <property type="entry name" value="Galactose oxidase, central domain"/>
    <property type="match status" value="1"/>
</dbReference>
<dbReference type="InterPro" id="IPR015915">
    <property type="entry name" value="Kelch-typ_b-propeller"/>
</dbReference>
<keyword evidence="5" id="KW-1185">Reference proteome</keyword>
<feature type="region of interest" description="Disordered" evidence="1">
    <location>
        <begin position="534"/>
        <end position="681"/>
    </location>
</feature>
<dbReference type="STRING" id="1231657.A0A1Y1ZS31"/>
<dbReference type="Proteomes" id="UP000193144">
    <property type="component" value="Unassembled WGS sequence"/>
</dbReference>
<evidence type="ECO:0000313" key="5">
    <source>
        <dbReference type="Proteomes" id="UP000193144"/>
    </source>
</evidence>
<comment type="caution">
    <text evidence="4">The sequence shown here is derived from an EMBL/GenBank/DDBJ whole genome shotgun (WGS) entry which is preliminary data.</text>
</comment>
<protein>
    <submittedName>
        <fullName evidence="4">Uncharacterized protein</fullName>
    </submittedName>
</protein>
<feature type="compositionally biased region" description="Pro residues" evidence="1">
    <location>
        <begin position="471"/>
        <end position="485"/>
    </location>
</feature>
<name>A0A1Y1ZS31_9PLEO</name>
<dbReference type="InterPro" id="IPR011043">
    <property type="entry name" value="Gal_Oxase/kelch_b-propeller"/>
</dbReference>
<feature type="signal peptide" evidence="3">
    <location>
        <begin position="1"/>
        <end position="23"/>
    </location>
</feature>
<feature type="compositionally biased region" description="Basic and acidic residues" evidence="1">
    <location>
        <begin position="571"/>
        <end position="581"/>
    </location>
</feature>
<organism evidence="4 5">
    <name type="scientific">Clohesyomyces aquaticus</name>
    <dbReference type="NCBI Taxonomy" id="1231657"/>
    <lineage>
        <taxon>Eukaryota</taxon>
        <taxon>Fungi</taxon>
        <taxon>Dikarya</taxon>
        <taxon>Ascomycota</taxon>
        <taxon>Pezizomycotina</taxon>
        <taxon>Dothideomycetes</taxon>
        <taxon>Pleosporomycetidae</taxon>
        <taxon>Pleosporales</taxon>
        <taxon>Lindgomycetaceae</taxon>
        <taxon>Clohesyomyces</taxon>
    </lineage>
</organism>
<feature type="compositionally biased region" description="Basic and acidic residues" evidence="1">
    <location>
        <begin position="542"/>
        <end position="563"/>
    </location>
</feature>
<dbReference type="Gene3D" id="1.20.5.510">
    <property type="entry name" value="Single helix bin"/>
    <property type="match status" value="1"/>
</dbReference>
<dbReference type="AlphaFoldDB" id="A0A1Y1ZS31"/>
<evidence type="ECO:0000256" key="1">
    <source>
        <dbReference type="SAM" id="MobiDB-lite"/>
    </source>
</evidence>
<accession>A0A1Y1ZS31</accession>
<gene>
    <name evidence="4" type="ORF">BCR34DRAFT_600168</name>
</gene>
<feature type="region of interest" description="Disordered" evidence="1">
    <location>
        <begin position="465"/>
        <end position="490"/>
    </location>
</feature>
<dbReference type="EMBL" id="MCFA01000045">
    <property type="protein sequence ID" value="ORY13046.1"/>
    <property type="molecule type" value="Genomic_DNA"/>
</dbReference>
<proteinExistence type="predicted"/>
<sequence length="681" mass="73841">MRHPIPTLISILVILLHPLLVVADPSFELDPVINFCVRWFSQSVVKNDVLYIDGGIQKYNGTQQVTPIWGINNYLLAIPLNFTWDWKKNIKINASPKNETNPRTGTAPPSLIRGHMFHGPDNTSDVFLFGGTTYQGNTSFQGYSSPDASTYPLWSYAYGSKEFPWDQYDISQPWRVNHGAAAEAIDHGLGFYLNGQIDWGTSTRTGTINNVESYLPVDGMLVINLVTQTSANITTPGLRGNAARVGGSMDYITPVGAEGILVAIGGQINQDRPYADEKKGQLLDLETVDIFDIDSYFSNSSSNGTWYEQKTTGQIPPPRTDFCTVFASAPDNSSHNIYLYGGHDPRENDTAYDDLYVLSMPSFIWTAVFLDGATPRWGHNCHRVNNRQLVTVGGNVTNLPCDWEAKGVAFLDMTTITWGSVFLTNTTAYEVPLEIYSKIGGTGKGNATAKEPVLGWNTVGLKKVFDTPRRVPSPPSTPSPSPTPKPSKSNHAGAIAGGVVGGIAALALLAGLLFFLRRRRAQANEPAELANDGEVAPVEIARPSDEKKAELHAGKEGEAHELPSPDPVELDAPREFAEAPRDTATGDLAELPGTNISPGASPGIPIVRTPGDEDLVPPPLSRGLSLPTEAEREAAEAEREAAEAEREAAEAEREAAEAEREAAEAEREAEREAAASEERPH</sequence>
<reference evidence="4 5" key="1">
    <citation type="submission" date="2016-07" db="EMBL/GenBank/DDBJ databases">
        <title>Pervasive Adenine N6-methylation of Active Genes in Fungi.</title>
        <authorList>
            <consortium name="DOE Joint Genome Institute"/>
            <person name="Mondo S.J."/>
            <person name="Dannebaum R.O."/>
            <person name="Kuo R.C."/>
            <person name="Labutti K."/>
            <person name="Haridas S."/>
            <person name="Kuo A."/>
            <person name="Salamov A."/>
            <person name="Ahrendt S.R."/>
            <person name="Lipzen A."/>
            <person name="Sullivan W."/>
            <person name="Andreopoulos W.B."/>
            <person name="Clum A."/>
            <person name="Lindquist E."/>
            <person name="Daum C."/>
            <person name="Ramamoorthy G.K."/>
            <person name="Gryganskyi A."/>
            <person name="Culley D."/>
            <person name="Magnuson J.K."/>
            <person name="James T.Y."/>
            <person name="O'Malley M.A."/>
            <person name="Stajich J.E."/>
            <person name="Spatafora J.W."/>
            <person name="Visel A."/>
            <person name="Grigoriev I.V."/>
        </authorList>
    </citation>
    <scope>NUCLEOTIDE SEQUENCE [LARGE SCALE GENOMIC DNA]</scope>
    <source>
        <strain evidence="4 5">CBS 115471</strain>
    </source>
</reference>
<dbReference type="Gene3D" id="2.120.10.80">
    <property type="entry name" value="Kelch-type beta propeller"/>
    <property type="match status" value="1"/>
</dbReference>
<keyword evidence="2" id="KW-1133">Transmembrane helix</keyword>
<keyword evidence="3" id="KW-0732">Signal</keyword>
<dbReference type="PANTHER" id="PTHR23244">
    <property type="entry name" value="KELCH REPEAT DOMAIN"/>
    <property type="match status" value="1"/>
</dbReference>
<evidence type="ECO:0000256" key="3">
    <source>
        <dbReference type="SAM" id="SignalP"/>
    </source>
</evidence>
<evidence type="ECO:0000256" key="2">
    <source>
        <dbReference type="SAM" id="Phobius"/>
    </source>
</evidence>